<gene>
    <name evidence="4" type="ORF">OSTQU699_LOCUS2812</name>
</gene>
<dbReference type="GO" id="GO:0016899">
    <property type="term" value="F:oxidoreductase activity, acting on the CH-OH group of donors, oxygen as acceptor"/>
    <property type="evidence" value="ECO:0007669"/>
    <property type="project" value="InterPro"/>
</dbReference>
<evidence type="ECO:0000313" key="5">
    <source>
        <dbReference type="Proteomes" id="UP000708148"/>
    </source>
</evidence>
<dbReference type="SUPFAM" id="SSF56176">
    <property type="entry name" value="FAD-binding/transporter-associated domain-like"/>
    <property type="match status" value="1"/>
</dbReference>
<evidence type="ECO:0000256" key="1">
    <source>
        <dbReference type="ARBA" id="ARBA00001974"/>
    </source>
</evidence>
<evidence type="ECO:0000313" key="4">
    <source>
        <dbReference type="EMBL" id="CAD7697451.1"/>
    </source>
</evidence>
<dbReference type="Proteomes" id="UP000708148">
    <property type="component" value="Unassembled WGS sequence"/>
</dbReference>
<proteinExistence type="predicted"/>
<feature type="signal peptide" evidence="2">
    <location>
        <begin position="1"/>
        <end position="25"/>
    </location>
</feature>
<sequence>MEEARHWLPAAAAAALLLTVWGAAGVEVRNWGGDIATNCAEFVTVRSADDIVEVVRDGESYPAPVRALGSRHSNTKVIMADGGTVVNMRKMNAILGHDESKLTVTVEAGALYIDVSEYLQKHGLMHYVNTEFGSISSGAAAVAHTKDAAFVGEHGQISSYVVGVKIVTADGDKMTIDEDNHPELLRAVRSSYGLLGIVYEVTFRVRPLELIMLWHRTYTLDDFLSKLDDIRSSGTSVMIYYYPYEDKMTVEFRAYHNNPAVNASEPNFLLSGKPLSWWASLQFRVRNGFWGGVGPVFGRFINQMAAAPEWLTNGMASAFSAFLGLAGPFMSGGINYPPAQMHRYPDDTPQGQKIAFSLFSFPAHTFPDALRAYYAFCQDHLRRTGWRTSLPHVGYRLYRDHSSLLSHSTEDESLSFDPVTVPDEGWYSFLEEYNEFCAQWGGTPLLNQTPHLKARHVQAQEAYGKALPQFREVRRRMDPQGRFLTPHLRDLLGL</sequence>
<comment type="cofactor">
    <cofactor evidence="1">
        <name>FAD</name>
        <dbReference type="ChEBI" id="CHEBI:57692"/>
    </cofactor>
</comment>
<evidence type="ECO:0000256" key="2">
    <source>
        <dbReference type="SAM" id="SignalP"/>
    </source>
</evidence>
<dbReference type="Gene3D" id="1.10.45.10">
    <property type="entry name" value="Vanillyl-alcohol Oxidase, Chain A, domain 4"/>
    <property type="match status" value="1"/>
</dbReference>
<dbReference type="GO" id="GO:0071949">
    <property type="term" value="F:FAD binding"/>
    <property type="evidence" value="ECO:0007669"/>
    <property type="project" value="InterPro"/>
</dbReference>
<dbReference type="InterPro" id="IPR016166">
    <property type="entry name" value="FAD-bd_PCMH"/>
</dbReference>
<organism evidence="4 5">
    <name type="scientific">Ostreobium quekettii</name>
    <dbReference type="NCBI Taxonomy" id="121088"/>
    <lineage>
        <taxon>Eukaryota</taxon>
        <taxon>Viridiplantae</taxon>
        <taxon>Chlorophyta</taxon>
        <taxon>core chlorophytes</taxon>
        <taxon>Ulvophyceae</taxon>
        <taxon>TCBD clade</taxon>
        <taxon>Bryopsidales</taxon>
        <taxon>Ostreobineae</taxon>
        <taxon>Ostreobiaceae</taxon>
        <taxon>Ostreobium</taxon>
    </lineage>
</organism>
<name>A0A8S1IQM8_9CHLO</name>
<feature type="chain" id="PRO_5035929774" description="FAD-binding PCMH-type domain-containing protein" evidence="2">
    <location>
        <begin position="26"/>
        <end position="494"/>
    </location>
</feature>
<dbReference type="InterPro" id="IPR010031">
    <property type="entry name" value="FAD_lactone_oxidase-like"/>
</dbReference>
<dbReference type="InterPro" id="IPR016169">
    <property type="entry name" value="FAD-bd_PCMH_sub2"/>
</dbReference>
<dbReference type="Gene3D" id="3.30.465.10">
    <property type="match status" value="1"/>
</dbReference>
<dbReference type="OrthoDB" id="610608at2759"/>
<accession>A0A8S1IQM8</accession>
<dbReference type="EMBL" id="CAJHUC010000660">
    <property type="protein sequence ID" value="CAD7697451.1"/>
    <property type="molecule type" value="Genomic_DNA"/>
</dbReference>
<dbReference type="PIRSF" id="PIRSF000136">
    <property type="entry name" value="LGO_GLO"/>
    <property type="match status" value="1"/>
</dbReference>
<dbReference type="InterPro" id="IPR016167">
    <property type="entry name" value="FAD-bd_PCMH_sub1"/>
</dbReference>
<evidence type="ECO:0000259" key="3">
    <source>
        <dbReference type="PROSITE" id="PS51387"/>
    </source>
</evidence>
<dbReference type="InterPro" id="IPR016171">
    <property type="entry name" value="Vanillyl_alc_oxidase_C-sub2"/>
</dbReference>
<keyword evidence="2" id="KW-0732">Signal</keyword>
<keyword evidence="5" id="KW-1185">Reference proteome</keyword>
<reference evidence="4" key="1">
    <citation type="submission" date="2020-12" db="EMBL/GenBank/DDBJ databases">
        <authorList>
            <person name="Iha C."/>
        </authorList>
    </citation>
    <scope>NUCLEOTIDE SEQUENCE</scope>
</reference>
<dbReference type="InterPro" id="IPR036318">
    <property type="entry name" value="FAD-bd_PCMH-like_sf"/>
</dbReference>
<dbReference type="Gene3D" id="3.30.43.10">
    <property type="entry name" value="Uridine Diphospho-n-acetylenolpyruvylglucosamine Reductase, domain 2"/>
    <property type="match status" value="1"/>
</dbReference>
<dbReference type="PANTHER" id="PTHR43762:SF1">
    <property type="entry name" value="D-ARABINONO-1,4-LACTONE OXIDASE"/>
    <property type="match status" value="1"/>
</dbReference>
<dbReference type="PROSITE" id="PS51387">
    <property type="entry name" value="FAD_PCMH"/>
    <property type="match status" value="1"/>
</dbReference>
<feature type="domain" description="FAD-binding PCMH-type" evidence="3">
    <location>
        <begin position="35"/>
        <end position="208"/>
    </location>
</feature>
<dbReference type="Pfam" id="PF01565">
    <property type="entry name" value="FAD_binding_4"/>
    <property type="match status" value="1"/>
</dbReference>
<comment type="caution">
    <text evidence="4">The sequence shown here is derived from an EMBL/GenBank/DDBJ whole genome shotgun (WGS) entry which is preliminary data.</text>
</comment>
<dbReference type="GO" id="GO:0080049">
    <property type="term" value="F:L-gulono-1,4-lactone dehydrogenase activity"/>
    <property type="evidence" value="ECO:0007669"/>
    <property type="project" value="TreeGrafter"/>
</dbReference>
<dbReference type="AlphaFoldDB" id="A0A8S1IQM8"/>
<dbReference type="PANTHER" id="PTHR43762">
    <property type="entry name" value="L-GULONOLACTONE OXIDASE"/>
    <property type="match status" value="1"/>
</dbReference>
<protein>
    <recommendedName>
        <fullName evidence="3">FAD-binding PCMH-type domain-containing protein</fullName>
    </recommendedName>
</protein>
<dbReference type="InterPro" id="IPR006094">
    <property type="entry name" value="Oxid_FAD_bind_N"/>
</dbReference>